<dbReference type="AlphaFoldDB" id="A0AAV7KV96"/>
<gene>
    <name evidence="2" type="ORF">NDU88_002988</name>
</gene>
<keyword evidence="3" id="KW-1185">Reference proteome</keyword>
<comment type="caution">
    <text evidence="2">The sequence shown here is derived from an EMBL/GenBank/DDBJ whole genome shotgun (WGS) entry which is preliminary data.</text>
</comment>
<evidence type="ECO:0000256" key="1">
    <source>
        <dbReference type="SAM" id="MobiDB-lite"/>
    </source>
</evidence>
<evidence type="ECO:0000313" key="3">
    <source>
        <dbReference type="Proteomes" id="UP001066276"/>
    </source>
</evidence>
<protein>
    <submittedName>
        <fullName evidence="2">Uncharacterized protein</fullName>
    </submittedName>
</protein>
<feature type="region of interest" description="Disordered" evidence="1">
    <location>
        <begin position="1"/>
        <end position="89"/>
    </location>
</feature>
<feature type="region of interest" description="Disordered" evidence="1">
    <location>
        <begin position="117"/>
        <end position="137"/>
    </location>
</feature>
<reference evidence="2" key="1">
    <citation type="journal article" date="2022" name="bioRxiv">
        <title>Sequencing and chromosome-scale assembly of the giantPleurodeles waltlgenome.</title>
        <authorList>
            <person name="Brown T."/>
            <person name="Elewa A."/>
            <person name="Iarovenko S."/>
            <person name="Subramanian E."/>
            <person name="Araus A.J."/>
            <person name="Petzold A."/>
            <person name="Susuki M."/>
            <person name="Suzuki K.-i.T."/>
            <person name="Hayashi T."/>
            <person name="Toyoda A."/>
            <person name="Oliveira C."/>
            <person name="Osipova E."/>
            <person name="Leigh N.D."/>
            <person name="Simon A."/>
            <person name="Yun M.H."/>
        </authorList>
    </citation>
    <scope>NUCLEOTIDE SEQUENCE</scope>
    <source>
        <strain evidence="2">20211129_DDA</strain>
        <tissue evidence="2">Liver</tissue>
    </source>
</reference>
<sequence>MRKARSERRVLPNCVAGRRELSAAMKTPPQHQTQTSDSGLAQPRVYKPPKPYYRARVRGQLLASSPQHRASQQADETTEDSVLKPPVTAARCQDYPPFQKLPSKVRQEQKLEEQVTMGLKGEQQGQNDMGLPVAREN</sequence>
<organism evidence="2 3">
    <name type="scientific">Pleurodeles waltl</name>
    <name type="common">Iberian ribbed newt</name>
    <dbReference type="NCBI Taxonomy" id="8319"/>
    <lineage>
        <taxon>Eukaryota</taxon>
        <taxon>Metazoa</taxon>
        <taxon>Chordata</taxon>
        <taxon>Craniata</taxon>
        <taxon>Vertebrata</taxon>
        <taxon>Euteleostomi</taxon>
        <taxon>Amphibia</taxon>
        <taxon>Batrachia</taxon>
        <taxon>Caudata</taxon>
        <taxon>Salamandroidea</taxon>
        <taxon>Salamandridae</taxon>
        <taxon>Pleurodelinae</taxon>
        <taxon>Pleurodeles</taxon>
    </lineage>
</organism>
<feature type="compositionally biased region" description="Polar residues" evidence="1">
    <location>
        <begin position="62"/>
        <end position="75"/>
    </location>
</feature>
<name>A0AAV7KV96_PLEWA</name>
<accession>A0AAV7KV96</accession>
<proteinExistence type="predicted"/>
<evidence type="ECO:0000313" key="2">
    <source>
        <dbReference type="EMBL" id="KAJ1082823.1"/>
    </source>
</evidence>
<dbReference type="Proteomes" id="UP001066276">
    <property type="component" value="Chromosome 12"/>
</dbReference>
<dbReference type="EMBL" id="JANPWB010000016">
    <property type="protein sequence ID" value="KAJ1082823.1"/>
    <property type="molecule type" value="Genomic_DNA"/>
</dbReference>
<feature type="compositionally biased region" description="Polar residues" evidence="1">
    <location>
        <begin position="29"/>
        <end position="39"/>
    </location>
</feature>